<organism evidence="1 2">
    <name type="scientific">Brachionus plicatilis</name>
    <name type="common">Marine rotifer</name>
    <name type="synonym">Brachionus muelleri</name>
    <dbReference type="NCBI Taxonomy" id="10195"/>
    <lineage>
        <taxon>Eukaryota</taxon>
        <taxon>Metazoa</taxon>
        <taxon>Spiralia</taxon>
        <taxon>Gnathifera</taxon>
        <taxon>Rotifera</taxon>
        <taxon>Eurotatoria</taxon>
        <taxon>Monogononta</taxon>
        <taxon>Pseudotrocha</taxon>
        <taxon>Ploima</taxon>
        <taxon>Brachionidae</taxon>
        <taxon>Brachionus</taxon>
    </lineage>
</organism>
<protein>
    <submittedName>
        <fullName evidence="1">Uncharacterized protein</fullName>
    </submittedName>
</protein>
<evidence type="ECO:0000313" key="1">
    <source>
        <dbReference type="EMBL" id="RNA36321.1"/>
    </source>
</evidence>
<comment type="caution">
    <text evidence="1">The sequence shown here is derived from an EMBL/GenBank/DDBJ whole genome shotgun (WGS) entry which is preliminary data.</text>
</comment>
<keyword evidence="2" id="KW-1185">Reference proteome</keyword>
<proteinExistence type="predicted"/>
<dbReference type="Proteomes" id="UP000276133">
    <property type="component" value="Unassembled WGS sequence"/>
</dbReference>
<gene>
    <name evidence="1" type="ORF">BpHYR1_010709</name>
</gene>
<name>A0A3M7SKK4_BRAPC</name>
<sequence length="61" mass="6737">MSKFLAIFQDINTHETGEVERIYKPKSLFSNSESISEININLNQKIAIYSSSSASSSCSCS</sequence>
<dbReference type="AlphaFoldDB" id="A0A3M7SKK4"/>
<evidence type="ECO:0000313" key="2">
    <source>
        <dbReference type="Proteomes" id="UP000276133"/>
    </source>
</evidence>
<dbReference type="EMBL" id="REGN01001203">
    <property type="protein sequence ID" value="RNA36321.1"/>
    <property type="molecule type" value="Genomic_DNA"/>
</dbReference>
<accession>A0A3M7SKK4</accession>
<reference evidence="1 2" key="1">
    <citation type="journal article" date="2018" name="Sci. Rep.">
        <title>Genomic signatures of local adaptation to the degree of environmental predictability in rotifers.</title>
        <authorList>
            <person name="Franch-Gras L."/>
            <person name="Hahn C."/>
            <person name="Garcia-Roger E.M."/>
            <person name="Carmona M.J."/>
            <person name="Serra M."/>
            <person name="Gomez A."/>
        </authorList>
    </citation>
    <scope>NUCLEOTIDE SEQUENCE [LARGE SCALE GENOMIC DNA]</scope>
    <source>
        <strain evidence="1">HYR1</strain>
    </source>
</reference>